<dbReference type="Pfam" id="PF09364">
    <property type="entry name" value="XFP_N"/>
    <property type="match status" value="3"/>
</dbReference>
<evidence type="ECO:0000313" key="10">
    <source>
        <dbReference type="Proteomes" id="UP001163105"/>
    </source>
</evidence>
<dbReference type="Gene3D" id="3.40.50.920">
    <property type="match status" value="1"/>
</dbReference>
<sequence length="1344" mass="148049">MIFLKSNVLLEKPLKLEDVKPRLLGHWGTCPGLILIWSHLNLLIRNHHVDMLFVIGPGHGAPAALAALWLEGSLQRFYPDKYSVDRKGLTNLITQFSVPGGFPRAWHAIKYLDPAESGAVIPILHVNGFKIMEALDKIDEELFSALEWALAEVRRIQAFARQGKPIVKPRWPMIVLRTPKGWGGPKRANTDESHLAILQEWLDSYDVGRLLSDGQPTQTILDALPKTENWRTFVLHKGQHASSMKETGKLLDKVARENPKTFRLFSPDELESNKLDSILDHTGRNFQWDEYSRAKDGRVIEILSEHTCQGFMQGYTLTGRTAIFPSYESFLGIIHTMIVQYSKFNKIANELDWRRDISSVNYIETSTWARQEHNGFSHQNPSFIGAVLNLKADAARVYLPPDANFYLSSEDAAEHCRKGASVWRFASCNDRDGPDVVLVGIGVEVTFEVVKAAELLRGLVPELKVRVVNVTDLLVLAAESRHPHALSRAEFLEMFTEDKPVCFNYHGYETELQGLLFGRPGLHRMTVEGYKEEGSTTTPFDMMIVNRVSRFDVAARALKAAAGYNATGHAKLDDLLAKVEAEESKVKAFINSEGKGETYQFRASLSHEMTPKTIEYCAQQCVSADRLPAWSKNLAILSFLIFVQGWAGASESMQSSAASEAFHVSKTVEALSTAMYLFGVGTGAPFAGPISETIGRNPTYFVGLFSSPVLSVNGSTVRDQFRPVKRALIFPMIAWVNVVGPVLAPVASGWMPVLLDWKAKELRRATGDPRYVSQHSKSTSFFRRLSRNLKLGASFWRTEVIVIALGVYLLLLYSLLFSFLTGFDFIFKETYGLSTGLTGSCFASVAAGATAFTCSAPWLYNLARDRTEHVRVVTAVYVSSYEYISDSYGDHSAIALSSITMARYLAAGGMVMASRPMYQDIGVHWTMTIMGTLSALLAPAPLCLWRYGFEPDFEAATDRMTDANSATPHKVAITNVRVFDGQGLTAPTTITICGGVIGDGDASGAHEIDGTGKFLFPGFIDTHVHLSGARHQLEHMAKWGVTTALGMGEWSPEKVNALRGSPGLTDIRSAGIPATTPGSLHSKMLPIDQNAFVTGPEDSSRFVKDRLAQHADYIKIVADVPGPDQDTINALVAESHSQEKLVVTHAATYSPFTMALAGRPDFITHVPRDKVLDEEDAKDMAQKQIVSIPTLAMMATICRPLPWSAVLRVLLQPSLLLTVLRGRRSFAGPEAYRNCTDSVMQLHRASVQILVGTDSNEEEDSPFTIPHGESFHREMELLVEAGLSTVEVLKAGTSLAAGCFGLEDRGAIEPGKRADLVLLAANPLDEIRSSRKIDRVWLGGVALA</sequence>
<reference evidence="9" key="1">
    <citation type="submission" date="2023-01" db="EMBL/GenBank/DDBJ databases">
        <title>The growth and conidiation of Purpureocillium lavendulum are regulated by nitrogen source and histone H3K14 acetylation.</title>
        <authorList>
            <person name="Tang P."/>
            <person name="Han J."/>
            <person name="Zhang C."/>
            <person name="Tang P."/>
            <person name="Qi F."/>
            <person name="Zhang K."/>
            <person name="Liang L."/>
        </authorList>
    </citation>
    <scope>NUCLEOTIDE SEQUENCE</scope>
    <source>
        <strain evidence="9">YMF1.00683</strain>
    </source>
</reference>
<dbReference type="SUPFAM" id="SSF52922">
    <property type="entry name" value="TK C-terminal domain-like"/>
    <property type="match status" value="1"/>
</dbReference>
<dbReference type="Gene3D" id="3.30.110.90">
    <property type="entry name" value="Amidohydrolase"/>
    <property type="match status" value="1"/>
</dbReference>
<dbReference type="Gene3D" id="1.20.1250.20">
    <property type="entry name" value="MFS general substrate transporter like domains"/>
    <property type="match status" value="1"/>
</dbReference>
<proteinExistence type="inferred from homology"/>
<feature type="domain" description="Xylulose 5-phosphate/Fructose 6-phosphate phosphoketolase C-terminal" evidence="7">
    <location>
        <begin position="404"/>
        <end position="595"/>
    </location>
</feature>
<dbReference type="InterPro" id="IPR018970">
    <property type="entry name" value="Xul5P/Fru6P_PKetolase_N"/>
</dbReference>
<comment type="cofactor">
    <cofactor evidence="1">
        <name>thiamine diphosphate</name>
        <dbReference type="ChEBI" id="CHEBI:58937"/>
    </cofactor>
</comment>
<evidence type="ECO:0000256" key="1">
    <source>
        <dbReference type="ARBA" id="ARBA00001964"/>
    </source>
</evidence>
<evidence type="ECO:0000256" key="5">
    <source>
        <dbReference type="SAM" id="Phobius"/>
    </source>
</evidence>
<dbReference type="Gene3D" id="2.30.40.10">
    <property type="entry name" value="Urease, subunit C, domain 1"/>
    <property type="match status" value="1"/>
</dbReference>
<dbReference type="InterPro" id="IPR036259">
    <property type="entry name" value="MFS_trans_sf"/>
</dbReference>
<feature type="domain" description="Xylulose 5-phosphate/Fructose 6-phosphate phosphoketolase N-terminal" evidence="8">
    <location>
        <begin position="1"/>
        <end position="103"/>
    </location>
</feature>
<dbReference type="Pfam" id="PF09363">
    <property type="entry name" value="XFP_C"/>
    <property type="match status" value="1"/>
</dbReference>
<dbReference type="GO" id="GO:0005975">
    <property type="term" value="P:carbohydrate metabolic process"/>
    <property type="evidence" value="ECO:0007669"/>
    <property type="project" value="InterPro"/>
</dbReference>
<dbReference type="GO" id="GO:0016832">
    <property type="term" value="F:aldehyde-lyase activity"/>
    <property type="evidence" value="ECO:0007669"/>
    <property type="project" value="InterPro"/>
</dbReference>
<evidence type="ECO:0000256" key="3">
    <source>
        <dbReference type="ARBA" id="ARBA00023052"/>
    </source>
</evidence>
<keyword evidence="5" id="KW-0472">Membrane</keyword>
<dbReference type="InterPro" id="IPR005593">
    <property type="entry name" value="Xul5P/Fru6P_PKetolase"/>
</dbReference>
<dbReference type="SUPFAM" id="SSF52518">
    <property type="entry name" value="Thiamin diphosphate-binding fold (THDP-binding)"/>
    <property type="match status" value="2"/>
</dbReference>
<dbReference type="PANTHER" id="PTHR31273:SF1">
    <property type="entry name" value="PHOSPHOKETOLASE-RELATED"/>
    <property type="match status" value="1"/>
</dbReference>
<feature type="domain" description="Xylulose 5-phosphate/Fructose 6-phosphate phosphoketolase N-terminal" evidence="8">
    <location>
        <begin position="105"/>
        <end position="133"/>
    </location>
</feature>
<dbReference type="InterPro" id="IPR006680">
    <property type="entry name" value="Amidohydro-rel"/>
</dbReference>
<dbReference type="Proteomes" id="UP001163105">
    <property type="component" value="Unassembled WGS sequence"/>
</dbReference>
<dbReference type="InterPro" id="IPR009014">
    <property type="entry name" value="Transketo_C/PFOR_II"/>
</dbReference>
<keyword evidence="3" id="KW-0786">Thiamine pyrophosphate</keyword>
<keyword evidence="4" id="KW-0456">Lyase</keyword>
<dbReference type="Pfam" id="PF01979">
    <property type="entry name" value="Amidohydro_1"/>
    <property type="match status" value="1"/>
</dbReference>
<gene>
    <name evidence="9" type="primary">xfp</name>
    <name evidence="9" type="ORF">O9K51_10209</name>
</gene>
<comment type="similarity">
    <text evidence="2">Belongs to the XFP family.</text>
</comment>
<dbReference type="InterPro" id="IPR011059">
    <property type="entry name" value="Metal-dep_hydrolase_composite"/>
</dbReference>
<dbReference type="SUPFAM" id="SSF51338">
    <property type="entry name" value="Composite domain of metallo-dependent hydrolases"/>
    <property type="match status" value="1"/>
</dbReference>
<dbReference type="PANTHER" id="PTHR31273">
    <property type="entry name" value="PHOSPHOKETOLASE-RELATED"/>
    <property type="match status" value="1"/>
</dbReference>
<evidence type="ECO:0000256" key="2">
    <source>
        <dbReference type="ARBA" id="ARBA00005623"/>
    </source>
</evidence>
<evidence type="ECO:0000256" key="4">
    <source>
        <dbReference type="ARBA" id="ARBA00023239"/>
    </source>
</evidence>
<feature type="transmembrane region" description="Helical" evidence="5">
    <location>
        <begin position="800"/>
        <end position="827"/>
    </location>
</feature>
<evidence type="ECO:0000259" key="7">
    <source>
        <dbReference type="Pfam" id="PF09363"/>
    </source>
</evidence>
<dbReference type="Gene3D" id="3.40.50.970">
    <property type="match status" value="4"/>
</dbReference>
<keyword evidence="10" id="KW-1185">Reference proteome</keyword>
<name>A0AB34FEJ8_9HYPO</name>
<feature type="transmembrane region" description="Helical" evidence="5">
    <location>
        <begin position="839"/>
        <end position="860"/>
    </location>
</feature>
<dbReference type="Gene3D" id="3.40.50.10910">
    <property type="entry name" value="Amidohydrolase"/>
    <property type="match status" value="1"/>
</dbReference>
<dbReference type="InterPro" id="IPR029061">
    <property type="entry name" value="THDP-binding"/>
</dbReference>
<protein>
    <submittedName>
        <fullName evidence="9">Xylulose-5-phosphate/fructose-6-phosphate phosphoketolase</fullName>
    </submittedName>
</protein>
<keyword evidence="5" id="KW-0812">Transmembrane</keyword>
<feature type="domain" description="Xylulose 5-phosphate/Fructose 6-phosphate phosphoketolase N-terminal" evidence="8">
    <location>
        <begin position="141"/>
        <end position="195"/>
    </location>
</feature>
<evidence type="ECO:0000259" key="6">
    <source>
        <dbReference type="Pfam" id="PF01979"/>
    </source>
</evidence>
<dbReference type="InterPro" id="IPR032466">
    <property type="entry name" value="Metal_Hydrolase"/>
</dbReference>
<dbReference type="EMBL" id="JAQHRD010000013">
    <property type="protein sequence ID" value="KAJ6437236.1"/>
    <property type="molecule type" value="Genomic_DNA"/>
</dbReference>
<keyword evidence="5" id="KW-1133">Transmembrane helix</keyword>
<dbReference type="Gene3D" id="1.20.58.520">
    <property type="entry name" value="Amidohydrolase"/>
    <property type="match status" value="1"/>
</dbReference>
<dbReference type="InterPro" id="IPR018969">
    <property type="entry name" value="Xul5P/Fru6P_PKetolase_C"/>
</dbReference>
<feature type="transmembrane region" description="Helical" evidence="5">
    <location>
        <begin position="925"/>
        <end position="947"/>
    </location>
</feature>
<organism evidence="9 10">
    <name type="scientific">Purpureocillium lavendulum</name>
    <dbReference type="NCBI Taxonomy" id="1247861"/>
    <lineage>
        <taxon>Eukaryota</taxon>
        <taxon>Fungi</taxon>
        <taxon>Dikarya</taxon>
        <taxon>Ascomycota</taxon>
        <taxon>Pezizomycotina</taxon>
        <taxon>Sordariomycetes</taxon>
        <taxon>Hypocreomycetidae</taxon>
        <taxon>Hypocreales</taxon>
        <taxon>Ophiocordycipitaceae</taxon>
        <taxon>Purpureocillium</taxon>
    </lineage>
</organism>
<feature type="transmembrane region" description="Helical" evidence="5">
    <location>
        <begin position="728"/>
        <end position="751"/>
    </location>
</feature>
<dbReference type="SUPFAM" id="SSF51556">
    <property type="entry name" value="Metallo-dependent hydrolases"/>
    <property type="match status" value="1"/>
</dbReference>
<feature type="domain" description="Amidohydrolase-related" evidence="6">
    <location>
        <begin position="1014"/>
        <end position="1341"/>
    </location>
</feature>
<evidence type="ECO:0000313" key="9">
    <source>
        <dbReference type="EMBL" id="KAJ6437236.1"/>
    </source>
</evidence>
<comment type="caution">
    <text evidence="9">The sequence shown here is derived from an EMBL/GenBank/DDBJ whole genome shotgun (WGS) entry which is preliminary data.</text>
</comment>
<dbReference type="GO" id="GO:0016810">
    <property type="term" value="F:hydrolase activity, acting on carbon-nitrogen (but not peptide) bonds"/>
    <property type="evidence" value="ECO:0007669"/>
    <property type="project" value="InterPro"/>
</dbReference>
<dbReference type="SUPFAM" id="SSF103473">
    <property type="entry name" value="MFS general substrate transporter"/>
    <property type="match status" value="1"/>
</dbReference>
<accession>A0AB34FEJ8</accession>
<evidence type="ECO:0000259" key="8">
    <source>
        <dbReference type="Pfam" id="PF09364"/>
    </source>
</evidence>